<evidence type="ECO:0000313" key="4">
    <source>
        <dbReference type="WBParaSite" id="SVE_0059300.1"/>
    </source>
</evidence>
<dbReference type="PANTHER" id="PTHR46902:SF1">
    <property type="entry name" value="DOMON DOMAIN-CONTAINING PROTEIN FRRS1L"/>
    <property type="match status" value="1"/>
</dbReference>
<dbReference type="SMART" id="SM00664">
    <property type="entry name" value="DoH"/>
    <property type="match status" value="1"/>
</dbReference>
<feature type="compositionally biased region" description="Basic and acidic residues" evidence="1">
    <location>
        <begin position="273"/>
        <end position="286"/>
    </location>
</feature>
<dbReference type="InterPro" id="IPR005018">
    <property type="entry name" value="DOMON_domain"/>
</dbReference>
<dbReference type="CDD" id="cd09628">
    <property type="entry name" value="DOMON_SDR_2_like"/>
    <property type="match status" value="1"/>
</dbReference>
<keyword evidence="3" id="KW-1185">Reference proteome</keyword>
<evidence type="ECO:0000256" key="1">
    <source>
        <dbReference type="SAM" id="MobiDB-lite"/>
    </source>
</evidence>
<dbReference type="GO" id="GO:1900449">
    <property type="term" value="P:regulation of glutamate receptor signaling pathway"/>
    <property type="evidence" value="ECO:0007669"/>
    <property type="project" value="InterPro"/>
</dbReference>
<reference evidence="3" key="1">
    <citation type="submission" date="2014-07" db="EMBL/GenBank/DDBJ databases">
        <authorList>
            <person name="Martin A.A"/>
            <person name="De Silva N."/>
        </authorList>
    </citation>
    <scope>NUCLEOTIDE SEQUENCE</scope>
</reference>
<protein>
    <submittedName>
        <fullName evidence="4">DOMON domain-containing protein</fullName>
    </submittedName>
</protein>
<dbReference type="PANTHER" id="PTHR46902">
    <property type="entry name" value="DOMON DOMAIN-CONTAINING PROTEIN FRRS1L"/>
    <property type="match status" value="1"/>
</dbReference>
<dbReference type="AlphaFoldDB" id="A0A0K0EVP3"/>
<dbReference type="WBParaSite" id="SVE_0059300.1">
    <property type="protein sequence ID" value="SVE_0059300.1"/>
    <property type="gene ID" value="SVE_0059300"/>
</dbReference>
<proteinExistence type="predicted"/>
<dbReference type="InterPro" id="IPR042789">
    <property type="entry name" value="FRRS1L"/>
</dbReference>
<sequence>MDLFIIPVPVLNIRIFLYNFFLDMKQFYQISFVLVIVLGLTKSEPAIKLTRDGCGETKACLFKPPGCDPSLDCTMGAMFTVVGPNQLKVQLVAQSLIPTPALQYIAIGFSKDATMGDDYVNECVLNTSGNLGETTPEVFTSFNKGKSNDRTYLNETEHNTLFSDIKGEIINGRLTCEFTQQIIPQISSKGNRILPLNEKYYILIATGSAQPDEVNVHDTSLSSHFFPIVSARPINPSLIGEATYDLPKPFVEETPSSEESQSTTPSSTNTSISREENNTVTEKSEVENIGTSRSYSFITITFTSIILFSFLKFTY</sequence>
<feature type="compositionally biased region" description="Low complexity" evidence="1">
    <location>
        <begin position="252"/>
        <end position="272"/>
    </location>
</feature>
<feature type="region of interest" description="Disordered" evidence="1">
    <location>
        <begin position="249"/>
        <end position="286"/>
    </location>
</feature>
<dbReference type="Proteomes" id="UP000035680">
    <property type="component" value="Unassembled WGS sequence"/>
</dbReference>
<dbReference type="PROSITE" id="PS50836">
    <property type="entry name" value="DOMON"/>
    <property type="match status" value="1"/>
</dbReference>
<accession>A0A0K0EVP3</accession>
<organism evidence="3 4">
    <name type="scientific">Strongyloides venezuelensis</name>
    <name type="common">Threadworm</name>
    <dbReference type="NCBI Taxonomy" id="75913"/>
    <lineage>
        <taxon>Eukaryota</taxon>
        <taxon>Metazoa</taxon>
        <taxon>Ecdysozoa</taxon>
        <taxon>Nematoda</taxon>
        <taxon>Chromadorea</taxon>
        <taxon>Rhabditida</taxon>
        <taxon>Tylenchina</taxon>
        <taxon>Panagrolaimomorpha</taxon>
        <taxon>Strongyloidoidea</taxon>
        <taxon>Strongyloididae</taxon>
        <taxon>Strongyloides</taxon>
    </lineage>
</organism>
<name>A0A0K0EVP3_STRVS</name>
<evidence type="ECO:0000259" key="2">
    <source>
        <dbReference type="PROSITE" id="PS50836"/>
    </source>
</evidence>
<evidence type="ECO:0000313" key="3">
    <source>
        <dbReference type="Proteomes" id="UP000035680"/>
    </source>
</evidence>
<feature type="domain" description="DOMON" evidence="2">
    <location>
        <begin position="73"/>
        <end position="207"/>
    </location>
</feature>
<reference evidence="4" key="2">
    <citation type="submission" date="2015-08" db="UniProtKB">
        <authorList>
            <consortium name="WormBaseParasite"/>
        </authorList>
    </citation>
    <scope>IDENTIFICATION</scope>
</reference>